<name>A0AAV7NEQ7_PLEWA</name>
<gene>
    <name evidence="2" type="ORF">NDU88_002191</name>
</gene>
<sequence length="134" mass="13973">MPNCERRVCPESRAKIWERPVGEARPGGSRKRAGRSGAQAACREWRPWHGRDGPSNNCDPRGGCVAVADLILGDWLVPWGAAVGLENGGRAGAGERHLEDRRTPCSGGAQVSGVGSWAGTCGLGGPRPSCCLGA</sequence>
<reference evidence="2" key="1">
    <citation type="journal article" date="2022" name="bioRxiv">
        <title>Sequencing and chromosome-scale assembly of the giantPleurodeles waltlgenome.</title>
        <authorList>
            <person name="Brown T."/>
            <person name="Elewa A."/>
            <person name="Iarovenko S."/>
            <person name="Subramanian E."/>
            <person name="Araus A.J."/>
            <person name="Petzold A."/>
            <person name="Susuki M."/>
            <person name="Suzuki K.-i.T."/>
            <person name="Hayashi T."/>
            <person name="Toyoda A."/>
            <person name="Oliveira C."/>
            <person name="Osipova E."/>
            <person name="Leigh N.D."/>
            <person name="Simon A."/>
            <person name="Yun M.H."/>
        </authorList>
    </citation>
    <scope>NUCLEOTIDE SEQUENCE</scope>
    <source>
        <strain evidence="2">20211129_DDA</strain>
        <tissue evidence="2">Liver</tissue>
    </source>
</reference>
<evidence type="ECO:0000313" key="2">
    <source>
        <dbReference type="EMBL" id="KAJ1113951.1"/>
    </source>
</evidence>
<dbReference type="Proteomes" id="UP001066276">
    <property type="component" value="Chromosome 8"/>
</dbReference>
<accession>A0AAV7NEQ7</accession>
<feature type="region of interest" description="Disordered" evidence="1">
    <location>
        <begin position="18"/>
        <end position="37"/>
    </location>
</feature>
<keyword evidence="3" id="KW-1185">Reference proteome</keyword>
<comment type="caution">
    <text evidence="2">The sequence shown here is derived from an EMBL/GenBank/DDBJ whole genome shotgun (WGS) entry which is preliminary data.</text>
</comment>
<evidence type="ECO:0000313" key="3">
    <source>
        <dbReference type="Proteomes" id="UP001066276"/>
    </source>
</evidence>
<dbReference type="AlphaFoldDB" id="A0AAV7NEQ7"/>
<dbReference type="EMBL" id="JANPWB010000012">
    <property type="protein sequence ID" value="KAJ1113951.1"/>
    <property type="molecule type" value="Genomic_DNA"/>
</dbReference>
<protein>
    <submittedName>
        <fullName evidence="2">Uncharacterized protein</fullName>
    </submittedName>
</protein>
<proteinExistence type="predicted"/>
<evidence type="ECO:0000256" key="1">
    <source>
        <dbReference type="SAM" id="MobiDB-lite"/>
    </source>
</evidence>
<organism evidence="2 3">
    <name type="scientific">Pleurodeles waltl</name>
    <name type="common">Iberian ribbed newt</name>
    <dbReference type="NCBI Taxonomy" id="8319"/>
    <lineage>
        <taxon>Eukaryota</taxon>
        <taxon>Metazoa</taxon>
        <taxon>Chordata</taxon>
        <taxon>Craniata</taxon>
        <taxon>Vertebrata</taxon>
        <taxon>Euteleostomi</taxon>
        <taxon>Amphibia</taxon>
        <taxon>Batrachia</taxon>
        <taxon>Caudata</taxon>
        <taxon>Salamandroidea</taxon>
        <taxon>Salamandridae</taxon>
        <taxon>Pleurodelinae</taxon>
        <taxon>Pleurodeles</taxon>
    </lineage>
</organism>